<dbReference type="GO" id="GO:0006952">
    <property type="term" value="P:defense response"/>
    <property type="evidence" value="ECO:0007669"/>
    <property type="project" value="UniProtKB-KW"/>
</dbReference>
<dbReference type="GO" id="GO:0005524">
    <property type="term" value="F:ATP binding"/>
    <property type="evidence" value="ECO:0007669"/>
    <property type="project" value="UniProtKB-KW"/>
</dbReference>
<dbReference type="InterPro" id="IPR002182">
    <property type="entry name" value="NB-ARC"/>
</dbReference>
<sequence length="304" mass="34085">MAESLASDLLKQLVSIVAREAEQEIRLVIGVDKEVRKLQGNLQTIQAVLDDAEKKQLKENTVNLWGNEVVEHLTTTSLVDVSTMLVRDKDKEDLVRNLLGEGPVGRGVAKAIIEDGGGSSDFNELQTLLKKICDLIRGKKILLVLDDVWTEETTDWEPFKVALKCGAQGSKILVTTRNERVARMVDSASMTNLNKSFEDDCWLIISKLAFVGQDEKQCEQLEDLGRKLANKCKGLPLAANTLGSLMRNKRSIQEWRSVLENNLWELEDVQKGLVGPLLLSYYESPSAIKRCFIYCAVFPKDHQQ</sequence>
<dbReference type="GO" id="GO:0043531">
    <property type="term" value="F:ADP binding"/>
    <property type="evidence" value="ECO:0007669"/>
    <property type="project" value="InterPro"/>
</dbReference>
<protein>
    <recommendedName>
        <fullName evidence="8">NB-ARC domain-containing protein</fullName>
    </recommendedName>
</protein>
<keyword evidence="2" id="KW-0547">Nucleotide-binding</keyword>
<gene>
    <name evidence="7" type="ORF">FSB_LOCUS51094</name>
</gene>
<feature type="domain" description="NB-ARC" evidence="5">
    <location>
        <begin position="110"/>
        <end position="213"/>
    </location>
</feature>
<keyword evidence="4" id="KW-0067">ATP-binding</keyword>
<dbReference type="InterPro" id="IPR042197">
    <property type="entry name" value="Apaf_helical"/>
</dbReference>
<dbReference type="InterPro" id="IPR027417">
    <property type="entry name" value="P-loop_NTPase"/>
</dbReference>
<dbReference type="SUPFAM" id="SSF52540">
    <property type="entry name" value="P-loop containing nucleoside triphosphate hydrolases"/>
    <property type="match status" value="1"/>
</dbReference>
<name>A0A2N9IEK8_FAGSY</name>
<evidence type="ECO:0000256" key="4">
    <source>
        <dbReference type="ARBA" id="ARBA00022840"/>
    </source>
</evidence>
<dbReference type="Pfam" id="PF18052">
    <property type="entry name" value="Rx_N"/>
    <property type="match status" value="1"/>
</dbReference>
<keyword evidence="1" id="KW-0677">Repeat</keyword>
<evidence type="ECO:0000256" key="1">
    <source>
        <dbReference type="ARBA" id="ARBA00022737"/>
    </source>
</evidence>
<dbReference type="Gene3D" id="3.40.50.300">
    <property type="entry name" value="P-loop containing nucleotide triphosphate hydrolases"/>
    <property type="match status" value="1"/>
</dbReference>
<evidence type="ECO:0000256" key="3">
    <source>
        <dbReference type="ARBA" id="ARBA00022821"/>
    </source>
</evidence>
<evidence type="ECO:0000259" key="5">
    <source>
        <dbReference type="Pfam" id="PF00931"/>
    </source>
</evidence>
<dbReference type="PANTHER" id="PTHR36766">
    <property type="entry name" value="PLANT BROAD-SPECTRUM MILDEW RESISTANCE PROTEIN RPW8"/>
    <property type="match status" value="1"/>
</dbReference>
<feature type="domain" description="Disease resistance N-terminal" evidence="6">
    <location>
        <begin position="7"/>
        <end position="69"/>
    </location>
</feature>
<dbReference type="Gene3D" id="1.10.8.430">
    <property type="entry name" value="Helical domain of apoptotic protease-activating factors"/>
    <property type="match status" value="1"/>
</dbReference>
<organism evidence="7">
    <name type="scientific">Fagus sylvatica</name>
    <name type="common">Beechnut</name>
    <dbReference type="NCBI Taxonomy" id="28930"/>
    <lineage>
        <taxon>Eukaryota</taxon>
        <taxon>Viridiplantae</taxon>
        <taxon>Streptophyta</taxon>
        <taxon>Embryophyta</taxon>
        <taxon>Tracheophyta</taxon>
        <taxon>Spermatophyta</taxon>
        <taxon>Magnoliopsida</taxon>
        <taxon>eudicotyledons</taxon>
        <taxon>Gunneridae</taxon>
        <taxon>Pentapetalae</taxon>
        <taxon>rosids</taxon>
        <taxon>fabids</taxon>
        <taxon>Fagales</taxon>
        <taxon>Fagaceae</taxon>
        <taxon>Fagus</taxon>
    </lineage>
</organism>
<dbReference type="AlphaFoldDB" id="A0A2N9IEK8"/>
<evidence type="ECO:0000259" key="6">
    <source>
        <dbReference type="Pfam" id="PF18052"/>
    </source>
</evidence>
<evidence type="ECO:0000313" key="7">
    <source>
        <dbReference type="EMBL" id="SPD23212.1"/>
    </source>
</evidence>
<dbReference type="Pfam" id="PF00931">
    <property type="entry name" value="NB-ARC"/>
    <property type="match status" value="1"/>
</dbReference>
<evidence type="ECO:0000256" key="2">
    <source>
        <dbReference type="ARBA" id="ARBA00022741"/>
    </source>
</evidence>
<keyword evidence="3" id="KW-0611">Plant defense</keyword>
<dbReference type="PANTHER" id="PTHR36766:SF45">
    <property type="entry name" value="NB-ARC DOMAIN-CONTAINING PROTEIN"/>
    <property type="match status" value="1"/>
</dbReference>
<evidence type="ECO:0008006" key="8">
    <source>
        <dbReference type="Google" id="ProtNLM"/>
    </source>
</evidence>
<reference evidence="7" key="1">
    <citation type="submission" date="2018-02" db="EMBL/GenBank/DDBJ databases">
        <authorList>
            <person name="Cohen D.B."/>
            <person name="Kent A.D."/>
        </authorList>
    </citation>
    <scope>NUCLEOTIDE SEQUENCE</scope>
</reference>
<accession>A0A2N9IEK8</accession>
<dbReference type="InterPro" id="IPR041118">
    <property type="entry name" value="Rx_N"/>
</dbReference>
<proteinExistence type="predicted"/>
<dbReference type="EMBL" id="OIVN01005591">
    <property type="protein sequence ID" value="SPD23212.1"/>
    <property type="molecule type" value="Genomic_DNA"/>
</dbReference>